<evidence type="ECO:0000313" key="2">
    <source>
        <dbReference type="EMBL" id="MCX2839589.1"/>
    </source>
</evidence>
<evidence type="ECO:0000256" key="1">
    <source>
        <dbReference type="SAM" id="Phobius"/>
    </source>
</evidence>
<keyword evidence="3" id="KW-1185">Reference proteome</keyword>
<reference evidence="2" key="1">
    <citation type="submission" date="2022-11" db="EMBL/GenBank/DDBJ databases">
        <title>Salinimicrobium profundisediminis sp. nov., isolated from deep-sea sediment of the Mariana Trench.</title>
        <authorList>
            <person name="Fu H."/>
        </authorList>
    </citation>
    <scope>NUCLEOTIDE SEQUENCE</scope>
    <source>
        <strain evidence="2">MT39</strain>
    </source>
</reference>
<proteinExistence type="predicted"/>
<name>A0A9X3D1J4_9FLAO</name>
<dbReference type="AlphaFoldDB" id="A0A9X3D1J4"/>
<dbReference type="Proteomes" id="UP001148482">
    <property type="component" value="Unassembled WGS sequence"/>
</dbReference>
<gene>
    <name evidence="2" type="ORF">OQ279_15690</name>
</gene>
<keyword evidence="1" id="KW-1133">Transmembrane helix</keyword>
<sequence length="94" mass="10492">MKTKRLTVILLAATFLLLLPLLRMQFSQEVNWDLFDFIVAAILLYGTGLIIELILRKVKDSQKRLIICAIILGVLFLVWAELAVGVFGSPFAGS</sequence>
<dbReference type="RefSeq" id="WP_266070962.1">
    <property type="nucleotide sequence ID" value="NZ_JAPJDA010000031.1"/>
</dbReference>
<keyword evidence="1" id="KW-0812">Transmembrane</keyword>
<evidence type="ECO:0000313" key="3">
    <source>
        <dbReference type="Proteomes" id="UP001148482"/>
    </source>
</evidence>
<comment type="caution">
    <text evidence="2">The sequence shown here is derived from an EMBL/GenBank/DDBJ whole genome shotgun (WGS) entry which is preliminary data.</text>
</comment>
<dbReference type="EMBL" id="JAPJDA010000031">
    <property type="protein sequence ID" value="MCX2839589.1"/>
    <property type="molecule type" value="Genomic_DNA"/>
</dbReference>
<feature type="transmembrane region" description="Helical" evidence="1">
    <location>
        <begin position="67"/>
        <end position="88"/>
    </location>
</feature>
<accession>A0A9X3D1J4</accession>
<organism evidence="2 3">
    <name type="scientific">Salinimicrobium profundisediminis</name>
    <dbReference type="NCBI Taxonomy" id="2994553"/>
    <lineage>
        <taxon>Bacteria</taxon>
        <taxon>Pseudomonadati</taxon>
        <taxon>Bacteroidota</taxon>
        <taxon>Flavobacteriia</taxon>
        <taxon>Flavobacteriales</taxon>
        <taxon>Flavobacteriaceae</taxon>
        <taxon>Salinimicrobium</taxon>
    </lineage>
</organism>
<protein>
    <submittedName>
        <fullName evidence="2">Uncharacterized protein</fullName>
    </submittedName>
</protein>
<keyword evidence="1" id="KW-0472">Membrane</keyword>
<feature type="transmembrane region" description="Helical" evidence="1">
    <location>
        <begin position="34"/>
        <end position="55"/>
    </location>
</feature>